<evidence type="ECO:0000256" key="4">
    <source>
        <dbReference type="ARBA" id="ARBA00022927"/>
    </source>
</evidence>
<comment type="caution">
    <text evidence="9">The sequence shown here is derived from an EMBL/GenBank/DDBJ whole genome shotgun (WGS) entry which is preliminary data.</text>
</comment>
<dbReference type="InterPro" id="IPR019321">
    <property type="entry name" value="Nucleoporin_Nup88"/>
</dbReference>
<dbReference type="InterPro" id="IPR037700">
    <property type="entry name" value="NUP88/NUP82"/>
</dbReference>
<feature type="coiled-coil region" evidence="8">
    <location>
        <begin position="544"/>
        <end position="585"/>
    </location>
</feature>
<evidence type="ECO:0008006" key="11">
    <source>
        <dbReference type="Google" id="ProtNLM"/>
    </source>
</evidence>
<reference evidence="9" key="1">
    <citation type="journal article" date="2023" name="Mol. Biol. Evol.">
        <title>Third-Generation Sequencing Reveals the Adaptive Role of the Epigenome in Three Deep-Sea Polychaetes.</title>
        <authorList>
            <person name="Perez M."/>
            <person name="Aroh O."/>
            <person name="Sun Y."/>
            <person name="Lan Y."/>
            <person name="Juniper S.K."/>
            <person name="Young C.R."/>
            <person name="Angers B."/>
            <person name="Qian P.Y."/>
        </authorList>
    </citation>
    <scope>NUCLEOTIDE SEQUENCE</scope>
    <source>
        <strain evidence="9">P08H-3</strain>
    </source>
</reference>
<evidence type="ECO:0000256" key="6">
    <source>
        <dbReference type="ARBA" id="ARBA00023132"/>
    </source>
</evidence>
<evidence type="ECO:0000256" key="7">
    <source>
        <dbReference type="ARBA" id="ARBA00023242"/>
    </source>
</evidence>
<keyword evidence="7" id="KW-0539">Nucleus</keyword>
<dbReference type="GO" id="GO:0000055">
    <property type="term" value="P:ribosomal large subunit export from nucleus"/>
    <property type="evidence" value="ECO:0007669"/>
    <property type="project" value="InterPro"/>
</dbReference>
<sequence length="696" mass="79539">MHRTRTSRNINMAANWRKILEEHAILQPLVKYQERLSSITECKEWVVIRDGEMFLWNRNTGSVLTTNLKYSKLDLKVDSGRNTVHHVYKTLSLSIPPVEEVDRMLLSPGGRYLALVTKNELVIVKLPSQWDEQGPQDGRNPVMCKCISVAEHLLKTSAVCLVDVAWHPGSLDDSHISLLTADNYIRLRWAQGNSAVGFDFGSPVDMETKSKSSQRAVDVIKLWPIYVLFGNGDVFKVISRIESICFQKFNVEGPLKVYPAAENANRNDACGILCLAGEPTILILANRDGRIDHCVVLDGENNKDVDESELESFRHLTLTTTPTSSLYIYETVQLELSLTSSLNDDSIEEPFICTMRLYRDTSQKNRYLCMHNAGLHAVVLSWFYKVLEFSQSEMETDLAQLLENSPSLVEHLVCTKPSTCSEEAPLLGVAAMKYDLQRALIVLTIAPEFIVLPLRNCVKKSPPPKLLSESHLTSPMKRIMREPFDERISRVLQRSSSYPVIKAVKDVELNGEDCFMLLSQAIQMLRQEHLLKLDITRREIQKRLELHHEMKATQENDLKQLQQTKDVLREQARLLAEKYEAANENQTTLLHRLETVLRKLSANFPMMSVAEENMYKELKQMKDNLKCVEDSVSQLKTKQEYQQKMFLQDKQKKKRTSAPLVSTNHQRTLRNLLKDQGEEISDLVKKVSQLQSSLEV</sequence>
<dbReference type="GO" id="GO:0005643">
    <property type="term" value="C:nuclear pore"/>
    <property type="evidence" value="ECO:0007669"/>
    <property type="project" value="UniProtKB-SubCell"/>
</dbReference>
<evidence type="ECO:0000256" key="2">
    <source>
        <dbReference type="ARBA" id="ARBA00022448"/>
    </source>
</evidence>
<keyword evidence="6" id="KW-0906">Nuclear pore complex</keyword>
<evidence type="ECO:0000256" key="5">
    <source>
        <dbReference type="ARBA" id="ARBA00023010"/>
    </source>
</evidence>
<dbReference type="EMBL" id="JAODUP010000474">
    <property type="protein sequence ID" value="KAK2148950.1"/>
    <property type="molecule type" value="Genomic_DNA"/>
</dbReference>
<dbReference type="PANTHER" id="PTHR13257">
    <property type="entry name" value="NUCLEOPORIN NUP84-RELATED"/>
    <property type="match status" value="1"/>
</dbReference>
<dbReference type="Proteomes" id="UP001208570">
    <property type="component" value="Unassembled WGS sequence"/>
</dbReference>
<keyword evidence="5" id="KW-0811">Translocation</keyword>
<protein>
    <recommendedName>
        <fullName evidence="11">Nuclear pore complex protein Nup88</fullName>
    </recommendedName>
</protein>
<gene>
    <name evidence="9" type="ORF">LSH36_474g04037</name>
</gene>
<evidence type="ECO:0000256" key="1">
    <source>
        <dbReference type="ARBA" id="ARBA00004567"/>
    </source>
</evidence>
<dbReference type="GO" id="GO:0006406">
    <property type="term" value="P:mRNA export from nucleus"/>
    <property type="evidence" value="ECO:0007669"/>
    <property type="project" value="TreeGrafter"/>
</dbReference>
<evidence type="ECO:0000256" key="8">
    <source>
        <dbReference type="SAM" id="Coils"/>
    </source>
</evidence>
<dbReference type="PANTHER" id="PTHR13257:SF0">
    <property type="entry name" value="NUCLEAR PORE COMPLEX PROTEIN NUP88"/>
    <property type="match status" value="1"/>
</dbReference>
<keyword evidence="2" id="KW-0813">Transport</keyword>
<evidence type="ECO:0000313" key="10">
    <source>
        <dbReference type="Proteomes" id="UP001208570"/>
    </source>
</evidence>
<feature type="coiled-coil region" evidence="8">
    <location>
        <begin position="611"/>
        <end position="638"/>
    </location>
</feature>
<dbReference type="AlphaFoldDB" id="A0AAD9JAM3"/>
<dbReference type="Pfam" id="PF10168">
    <property type="entry name" value="Nup88"/>
    <property type="match status" value="2"/>
</dbReference>
<organism evidence="9 10">
    <name type="scientific">Paralvinella palmiformis</name>
    <dbReference type="NCBI Taxonomy" id="53620"/>
    <lineage>
        <taxon>Eukaryota</taxon>
        <taxon>Metazoa</taxon>
        <taxon>Spiralia</taxon>
        <taxon>Lophotrochozoa</taxon>
        <taxon>Annelida</taxon>
        <taxon>Polychaeta</taxon>
        <taxon>Sedentaria</taxon>
        <taxon>Canalipalpata</taxon>
        <taxon>Terebellida</taxon>
        <taxon>Terebelliformia</taxon>
        <taxon>Alvinellidae</taxon>
        <taxon>Paralvinella</taxon>
    </lineage>
</organism>
<keyword evidence="4" id="KW-0653">Protein transport</keyword>
<proteinExistence type="predicted"/>
<keyword evidence="10" id="KW-1185">Reference proteome</keyword>
<keyword evidence="3" id="KW-0509">mRNA transport</keyword>
<comment type="subcellular location">
    <subcellularLocation>
        <location evidence="1">Nucleus</location>
        <location evidence="1">Nuclear pore complex</location>
    </subcellularLocation>
</comment>
<dbReference type="GO" id="GO:0000056">
    <property type="term" value="P:ribosomal small subunit export from nucleus"/>
    <property type="evidence" value="ECO:0007669"/>
    <property type="project" value="InterPro"/>
</dbReference>
<evidence type="ECO:0000256" key="3">
    <source>
        <dbReference type="ARBA" id="ARBA00022816"/>
    </source>
</evidence>
<dbReference type="GO" id="GO:0006606">
    <property type="term" value="P:protein import into nucleus"/>
    <property type="evidence" value="ECO:0007669"/>
    <property type="project" value="TreeGrafter"/>
</dbReference>
<name>A0AAD9JAM3_9ANNE</name>
<keyword evidence="8" id="KW-0175">Coiled coil</keyword>
<accession>A0AAD9JAM3</accession>
<evidence type="ECO:0000313" key="9">
    <source>
        <dbReference type="EMBL" id="KAK2148950.1"/>
    </source>
</evidence>
<dbReference type="GO" id="GO:0017056">
    <property type="term" value="F:structural constituent of nuclear pore"/>
    <property type="evidence" value="ECO:0007669"/>
    <property type="project" value="InterPro"/>
</dbReference>